<dbReference type="Gene3D" id="3.30.565.30">
    <property type="entry name" value="Sporulation initiation phosphotransferase B (SpoOB), C-terminal domain"/>
    <property type="match status" value="1"/>
</dbReference>
<keyword evidence="3" id="KW-0418">Kinase</keyword>
<gene>
    <name evidence="5" type="ORF">ACFPM4_18540</name>
</gene>
<evidence type="ECO:0000313" key="5">
    <source>
        <dbReference type="EMBL" id="MFC5466727.1"/>
    </source>
</evidence>
<dbReference type="EMBL" id="JBHSMC010000029">
    <property type="protein sequence ID" value="MFC5466727.1"/>
    <property type="molecule type" value="Genomic_DNA"/>
</dbReference>
<evidence type="ECO:0000259" key="4">
    <source>
        <dbReference type="SMART" id="SM01317"/>
    </source>
</evidence>
<evidence type="ECO:0000256" key="2">
    <source>
        <dbReference type="ARBA" id="ARBA00022679"/>
    </source>
</evidence>
<dbReference type="RefSeq" id="WP_382355123.1">
    <property type="nucleotide sequence ID" value="NZ_JBHSMC010000029.1"/>
</dbReference>
<dbReference type="Proteomes" id="UP001596147">
    <property type="component" value="Unassembled WGS sequence"/>
</dbReference>
<dbReference type="InterPro" id="IPR016122">
    <property type="entry name" value="SpoOB_C"/>
</dbReference>
<dbReference type="SMART" id="SM01317">
    <property type="entry name" value="SPOB_ab"/>
    <property type="match status" value="1"/>
</dbReference>
<keyword evidence="2" id="KW-0808">Transferase</keyword>
<evidence type="ECO:0000256" key="3">
    <source>
        <dbReference type="ARBA" id="ARBA00022777"/>
    </source>
</evidence>
<keyword evidence="1" id="KW-0597">Phosphoprotein</keyword>
<comment type="caution">
    <text evidence="5">The sequence shown here is derived from an EMBL/GenBank/DDBJ whole genome shotgun (WGS) entry which is preliminary data.</text>
</comment>
<organism evidence="5 6">
    <name type="scientific">Lederbergia graminis</name>
    <dbReference type="NCBI Taxonomy" id="735518"/>
    <lineage>
        <taxon>Bacteria</taxon>
        <taxon>Bacillati</taxon>
        <taxon>Bacillota</taxon>
        <taxon>Bacilli</taxon>
        <taxon>Bacillales</taxon>
        <taxon>Bacillaceae</taxon>
        <taxon>Lederbergia</taxon>
    </lineage>
</organism>
<evidence type="ECO:0000313" key="6">
    <source>
        <dbReference type="Proteomes" id="UP001596147"/>
    </source>
</evidence>
<keyword evidence="6" id="KW-1185">Reference proteome</keyword>
<sequence>MTDKKEVLDILQHVRHDWLNKIQLIKGYISLGRLEKAESIITDIIMESQQESRITNLKLPEFAYMLITHNWQGSKFLVEYEVAEQVHKKVEDETLLVLWMRDFFQQLESVVHPLYENRLAISVKPVENHNQFLFHFSGKIEHVDIIENWISNSENRYNNVHLLKMNETELIFEFIL</sequence>
<dbReference type="Pfam" id="PF14682">
    <property type="entry name" value="SPOB_ab"/>
    <property type="match status" value="1"/>
</dbReference>
<reference evidence="6" key="1">
    <citation type="journal article" date="2019" name="Int. J. Syst. Evol. Microbiol.">
        <title>The Global Catalogue of Microorganisms (GCM) 10K type strain sequencing project: providing services to taxonomists for standard genome sequencing and annotation.</title>
        <authorList>
            <consortium name="The Broad Institute Genomics Platform"/>
            <consortium name="The Broad Institute Genome Sequencing Center for Infectious Disease"/>
            <person name="Wu L."/>
            <person name="Ma J."/>
        </authorList>
    </citation>
    <scope>NUCLEOTIDE SEQUENCE [LARGE SCALE GENOMIC DNA]</scope>
    <source>
        <strain evidence="6">CGMCC 1.12237</strain>
    </source>
</reference>
<proteinExistence type="predicted"/>
<dbReference type="InterPro" id="IPR016120">
    <property type="entry name" value="Sig_transdc_His_kin_SpoOB"/>
</dbReference>
<feature type="domain" description="Sporulation initiation phosphotransferase B C-terminal" evidence="4">
    <location>
        <begin position="59"/>
        <end position="172"/>
    </location>
</feature>
<dbReference type="Pfam" id="PF14689">
    <property type="entry name" value="SPOB_a"/>
    <property type="match status" value="1"/>
</dbReference>
<protein>
    <submittedName>
        <fullName evidence="5">Spo0B C-terminal domain-containing protein</fullName>
    </submittedName>
</protein>
<accession>A0ABW0LNY0</accession>
<name>A0ABW0LNY0_9BACI</name>
<dbReference type="SUPFAM" id="SSF55890">
    <property type="entry name" value="Sporulation response regulatory protein Spo0B"/>
    <property type="match status" value="1"/>
</dbReference>
<dbReference type="InterPro" id="IPR039506">
    <property type="entry name" value="SPOB_a"/>
</dbReference>
<dbReference type="Gene3D" id="1.10.287.130">
    <property type="match status" value="1"/>
</dbReference>
<dbReference type="InterPro" id="IPR037100">
    <property type="entry name" value="Spo0B_C_sf"/>
</dbReference>
<evidence type="ECO:0000256" key="1">
    <source>
        <dbReference type="ARBA" id="ARBA00022553"/>
    </source>
</evidence>